<feature type="non-terminal residue" evidence="3">
    <location>
        <position position="420"/>
    </location>
</feature>
<dbReference type="AlphaFoldDB" id="A0A315VEH0"/>
<dbReference type="EMBL" id="NHOQ01001897">
    <property type="protein sequence ID" value="PWA21792.1"/>
    <property type="molecule type" value="Genomic_DNA"/>
</dbReference>
<feature type="region of interest" description="Disordered" evidence="1">
    <location>
        <begin position="378"/>
        <end position="420"/>
    </location>
</feature>
<feature type="domain" description="Alkylated DNA repair protein AlkB homologue 8 N-terminal" evidence="2">
    <location>
        <begin position="61"/>
        <end position="101"/>
    </location>
</feature>
<organism evidence="3 4">
    <name type="scientific">Gambusia affinis</name>
    <name type="common">Western mosquitofish</name>
    <name type="synonym">Heterandria affinis</name>
    <dbReference type="NCBI Taxonomy" id="33528"/>
    <lineage>
        <taxon>Eukaryota</taxon>
        <taxon>Metazoa</taxon>
        <taxon>Chordata</taxon>
        <taxon>Craniata</taxon>
        <taxon>Vertebrata</taxon>
        <taxon>Euteleostomi</taxon>
        <taxon>Actinopterygii</taxon>
        <taxon>Neopterygii</taxon>
        <taxon>Teleostei</taxon>
        <taxon>Neoteleostei</taxon>
        <taxon>Acanthomorphata</taxon>
        <taxon>Ovalentaria</taxon>
        <taxon>Atherinomorphae</taxon>
        <taxon>Cyprinodontiformes</taxon>
        <taxon>Poeciliidae</taxon>
        <taxon>Poeciliinae</taxon>
        <taxon>Gambusia</taxon>
    </lineage>
</organism>
<evidence type="ECO:0000313" key="3">
    <source>
        <dbReference type="EMBL" id="PWA21792.1"/>
    </source>
</evidence>
<accession>A0A315VEH0</accession>
<feature type="region of interest" description="Disordered" evidence="1">
    <location>
        <begin position="183"/>
        <end position="208"/>
    </location>
</feature>
<evidence type="ECO:0000313" key="4">
    <source>
        <dbReference type="Proteomes" id="UP000250572"/>
    </source>
</evidence>
<dbReference type="Proteomes" id="UP000250572">
    <property type="component" value="Unassembled WGS sequence"/>
</dbReference>
<proteinExistence type="predicted"/>
<evidence type="ECO:0000256" key="1">
    <source>
        <dbReference type="SAM" id="MobiDB-lite"/>
    </source>
</evidence>
<dbReference type="InterPro" id="IPR015095">
    <property type="entry name" value="AlkB_hom8_N"/>
</dbReference>
<comment type="caution">
    <text evidence="3">The sequence shown here is derived from an EMBL/GenBank/DDBJ whole genome shotgun (WGS) entry which is preliminary data.</text>
</comment>
<keyword evidence="4" id="KW-1185">Reference proteome</keyword>
<sequence length="420" mass="47817">MLEKEQLLEDSRKQEETLTRDLCVSFTKKHLVDWCDANNLILNQIRNIRFLCIQITDTLTWSLQTSGLEKKAQHRLPFLHLRRANLLPAILTTFYRSTIESILTTTTSLYGLEHAVDKVVRRAKTRIIRTELHSILEGSCLSRAWTGNGDNVKTLSTLSVVCSLCYPLGKELQCLKEKLHRRVEEEEKENRNGRRLHGRRRTDQRENLHRDAQDICASPLWSTIADQKKLSKKVKRKRKSSEVEVSCGLFEYVVTELKLEAVVMSSMSVFQGLVFSENKRNRIKEKTCNNNLEGGMLQKIDELIQNSPSVLHSKDQWSPAPGPQTGTEVISGEVVILGLEHQFSVPAADPASFLEAVTMPTRPRRGRKKLFKLDVSSPLLDSPHSVSPFGSVDSHQEIPGGNEEDKESDHLIIRRHLRSN</sequence>
<feature type="compositionally biased region" description="Basic and acidic residues" evidence="1">
    <location>
        <begin position="183"/>
        <end position="192"/>
    </location>
</feature>
<name>A0A315VEH0_GAMAF</name>
<dbReference type="Pfam" id="PF09004">
    <property type="entry name" value="ALKBH8_N"/>
    <property type="match status" value="1"/>
</dbReference>
<reference evidence="3 4" key="1">
    <citation type="journal article" date="2018" name="G3 (Bethesda)">
        <title>A High-Quality Reference Genome for the Invasive Mosquitofish Gambusia affinis Using a Chicago Library.</title>
        <authorList>
            <person name="Hoffberg S.L."/>
            <person name="Troendle N.J."/>
            <person name="Glenn T.C."/>
            <person name="Mahmud O."/>
            <person name="Louha S."/>
            <person name="Chalopin D."/>
            <person name="Bennetzen J.L."/>
            <person name="Mauricio R."/>
        </authorList>
    </citation>
    <scope>NUCLEOTIDE SEQUENCE [LARGE SCALE GENOMIC DNA]</scope>
    <source>
        <strain evidence="3">NE01/NJP1002.9</strain>
        <tissue evidence="3">Muscle</tissue>
    </source>
</reference>
<protein>
    <recommendedName>
        <fullName evidence="2">Alkylated DNA repair protein AlkB homologue 8 N-terminal domain-containing protein</fullName>
    </recommendedName>
</protein>
<evidence type="ECO:0000259" key="2">
    <source>
        <dbReference type="Pfam" id="PF09004"/>
    </source>
</evidence>
<dbReference type="GO" id="GO:0008168">
    <property type="term" value="F:methyltransferase activity"/>
    <property type="evidence" value="ECO:0007669"/>
    <property type="project" value="InterPro"/>
</dbReference>
<dbReference type="GO" id="GO:0016706">
    <property type="term" value="F:2-oxoglutarate-dependent dioxygenase activity"/>
    <property type="evidence" value="ECO:0007669"/>
    <property type="project" value="InterPro"/>
</dbReference>
<gene>
    <name evidence="3" type="ORF">CCH79_00018883</name>
</gene>